<dbReference type="InterPro" id="IPR052021">
    <property type="entry name" value="Type-I_RS_S_subunit"/>
</dbReference>
<dbReference type="GO" id="GO:0003677">
    <property type="term" value="F:DNA binding"/>
    <property type="evidence" value="ECO:0007669"/>
    <property type="project" value="UniProtKB-KW"/>
</dbReference>
<protein>
    <recommendedName>
        <fullName evidence="4">Type I restriction modification DNA specificity domain-containing protein</fullName>
    </recommendedName>
</protein>
<comment type="caution">
    <text evidence="5">The sequence shown here is derived from an EMBL/GenBank/DDBJ whole genome shotgun (WGS) entry which is preliminary data.</text>
</comment>
<dbReference type="PANTHER" id="PTHR30408">
    <property type="entry name" value="TYPE-1 RESTRICTION ENZYME ECOKI SPECIFICITY PROTEIN"/>
    <property type="match status" value="1"/>
</dbReference>
<dbReference type="InterPro" id="IPR000055">
    <property type="entry name" value="Restrct_endonuc_typeI_TRD"/>
</dbReference>
<dbReference type="EMBL" id="SNRY01007080">
    <property type="protein sequence ID" value="KAA6311146.1"/>
    <property type="molecule type" value="Genomic_DNA"/>
</dbReference>
<dbReference type="SUPFAM" id="SSF116734">
    <property type="entry name" value="DNA methylase specificity domain"/>
    <property type="match status" value="2"/>
</dbReference>
<dbReference type="InterPro" id="IPR044946">
    <property type="entry name" value="Restrct_endonuc_typeI_TRD_sf"/>
</dbReference>
<evidence type="ECO:0000256" key="2">
    <source>
        <dbReference type="ARBA" id="ARBA00022747"/>
    </source>
</evidence>
<proteinExistence type="inferred from homology"/>
<evidence type="ECO:0000259" key="4">
    <source>
        <dbReference type="Pfam" id="PF01420"/>
    </source>
</evidence>
<dbReference type="Pfam" id="PF01420">
    <property type="entry name" value="Methylase_S"/>
    <property type="match status" value="1"/>
</dbReference>
<sequence>MKEEKKKKANVPNLRFLEFTGEWENITLGEIANIIGGGTPDTTIEEYWNGNIQWFTPTEIKSDYVAKSNRTITKLGLEKSSAKLLPIGTILLTTRATIGEVAIATEKCTTNQGFQSFVVNEHANNIFISNWIKQNKNVFIKKAKGSTFAEISKSEIEKILILLPTRLEQDKIATFLSLIDERISTQIKIVEGLESLMRSLREKLFTQKLRFKDSNRNEFPDWALRKLGDLGTFFSGGTPLTLKKDYYNGDIPFIKSGEIHKNHTEQFISEKALKNSSAKMVEKG</sequence>
<gene>
    <name evidence="5" type="ORF">EZS27_037672</name>
</gene>
<name>A0A5J4PND6_9ZZZZ</name>
<dbReference type="GO" id="GO:0009307">
    <property type="term" value="P:DNA restriction-modification system"/>
    <property type="evidence" value="ECO:0007669"/>
    <property type="project" value="UniProtKB-KW"/>
</dbReference>
<reference evidence="5" key="1">
    <citation type="submission" date="2019-03" db="EMBL/GenBank/DDBJ databases">
        <title>Single cell metagenomics reveals metabolic interactions within the superorganism composed of flagellate Streblomastix strix and complex community of Bacteroidetes bacteria on its surface.</title>
        <authorList>
            <person name="Treitli S.C."/>
            <person name="Kolisko M."/>
            <person name="Husnik F."/>
            <person name="Keeling P."/>
            <person name="Hampl V."/>
        </authorList>
    </citation>
    <scope>NUCLEOTIDE SEQUENCE</scope>
    <source>
        <strain evidence="5">STM</strain>
    </source>
</reference>
<dbReference type="PANTHER" id="PTHR30408:SF13">
    <property type="entry name" value="TYPE I RESTRICTION ENZYME HINDI SPECIFICITY SUBUNIT"/>
    <property type="match status" value="1"/>
</dbReference>
<evidence type="ECO:0000256" key="1">
    <source>
        <dbReference type="ARBA" id="ARBA00010923"/>
    </source>
</evidence>
<dbReference type="Gene3D" id="3.90.220.20">
    <property type="entry name" value="DNA methylase specificity domains"/>
    <property type="match status" value="2"/>
</dbReference>
<dbReference type="AlphaFoldDB" id="A0A5J4PND6"/>
<evidence type="ECO:0000256" key="3">
    <source>
        <dbReference type="ARBA" id="ARBA00023125"/>
    </source>
</evidence>
<feature type="domain" description="Type I restriction modification DNA specificity" evidence="4">
    <location>
        <begin position="22"/>
        <end position="188"/>
    </location>
</feature>
<feature type="non-terminal residue" evidence="5">
    <location>
        <position position="284"/>
    </location>
</feature>
<evidence type="ECO:0000313" key="5">
    <source>
        <dbReference type="EMBL" id="KAA6311146.1"/>
    </source>
</evidence>
<comment type="similarity">
    <text evidence="1">Belongs to the type-I restriction system S methylase family.</text>
</comment>
<organism evidence="5">
    <name type="scientific">termite gut metagenome</name>
    <dbReference type="NCBI Taxonomy" id="433724"/>
    <lineage>
        <taxon>unclassified sequences</taxon>
        <taxon>metagenomes</taxon>
        <taxon>organismal metagenomes</taxon>
    </lineage>
</organism>
<accession>A0A5J4PND6</accession>
<dbReference type="CDD" id="cd17273">
    <property type="entry name" value="RMtype1_S_EcoJA69PI-TRD1-CR1_like"/>
    <property type="match status" value="1"/>
</dbReference>
<keyword evidence="3" id="KW-0238">DNA-binding</keyword>
<keyword evidence="2" id="KW-0680">Restriction system</keyword>